<evidence type="ECO:0000256" key="5">
    <source>
        <dbReference type="ARBA" id="ARBA00022598"/>
    </source>
</evidence>
<dbReference type="PRINTS" id="PR01038">
    <property type="entry name" value="TRNASYNTHARG"/>
</dbReference>
<feature type="domain" description="DALR anticodon binding" evidence="13">
    <location>
        <begin position="451"/>
        <end position="580"/>
    </location>
</feature>
<dbReference type="Gene3D" id="1.10.730.10">
    <property type="entry name" value="Isoleucyl-tRNA Synthetase, Domain 1"/>
    <property type="match status" value="1"/>
</dbReference>
<dbReference type="InterPro" id="IPR035684">
    <property type="entry name" value="ArgRS_core"/>
</dbReference>
<evidence type="ECO:0000256" key="1">
    <source>
        <dbReference type="ARBA" id="ARBA00004496"/>
    </source>
</evidence>
<evidence type="ECO:0000256" key="9">
    <source>
        <dbReference type="ARBA" id="ARBA00023146"/>
    </source>
</evidence>
<dbReference type="InterPro" id="IPR005148">
    <property type="entry name" value="Arg-tRNA-synth_N"/>
</dbReference>
<evidence type="ECO:0000256" key="8">
    <source>
        <dbReference type="ARBA" id="ARBA00022917"/>
    </source>
</evidence>
<evidence type="ECO:0000256" key="3">
    <source>
        <dbReference type="ARBA" id="ARBA00011245"/>
    </source>
</evidence>
<dbReference type="InterPro" id="IPR036695">
    <property type="entry name" value="Arg-tRNA-synth_N_sf"/>
</dbReference>
<feature type="short sequence motif" description="'HIGH' region" evidence="11">
    <location>
        <begin position="131"/>
        <end position="141"/>
    </location>
</feature>
<dbReference type="Pfam" id="PF00750">
    <property type="entry name" value="tRNA-synt_1d"/>
    <property type="match status" value="1"/>
</dbReference>
<dbReference type="AlphaFoldDB" id="A0A4U1JQK7"/>
<dbReference type="GO" id="GO:0005524">
    <property type="term" value="F:ATP binding"/>
    <property type="evidence" value="ECO:0007669"/>
    <property type="project" value="UniProtKB-UniRule"/>
</dbReference>
<comment type="similarity">
    <text evidence="2 11 12">Belongs to the class-I aminoacyl-tRNA synthetase family.</text>
</comment>
<dbReference type="OrthoDB" id="9803211at2"/>
<keyword evidence="4 11" id="KW-0963">Cytoplasm</keyword>
<comment type="subcellular location">
    <subcellularLocation>
        <location evidence="1 11">Cytoplasm</location>
    </subcellularLocation>
</comment>
<evidence type="ECO:0000256" key="2">
    <source>
        <dbReference type="ARBA" id="ARBA00005594"/>
    </source>
</evidence>
<proteinExistence type="inferred from homology"/>
<dbReference type="InterPro" id="IPR009080">
    <property type="entry name" value="tRNAsynth_Ia_anticodon-bd"/>
</dbReference>
<feature type="domain" description="Arginyl tRNA synthetase N-terminal" evidence="14">
    <location>
        <begin position="5"/>
        <end position="94"/>
    </location>
</feature>
<dbReference type="SUPFAM" id="SSF52374">
    <property type="entry name" value="Nucleotidylyl transferase"/>
    <property type="match status" value="1"/>
</dbReference>
<dbReference type="Gene3D" id="3.40.50.620">
    <property type="entry name" value="HUPs"/>
    <property type="match status" value="1"/>
</dbReference>
<accession>A0A4U1JQK7</accession>
<dbReference type="InterPro" id="IPR001278">
    <property type="entry name" value="Arg-tRNA-ligase"/>
</dbReference>
<dbReference type="InterPro" id="IPR008909">
    <property type="entry name" value="DALR_anticod-bd"/>
</dbReference>
<organism evidence="15 16">
    <name type="scientific">Rhodobacter capsulatus</name>
    <name type="common">Rhodopseudomonas capsulata</name>
    <dbReference type="NCBI Taxonomy" id="1061"/>
    <lineage>
        <taxon>Bacteria</taxon>
        <taxon>Pseudomonadati</taxon>
        <taxon>Pseudomonadota</taxon>
        <taxon>Alphaproteobacteria</taxon>
        <taxon>Rhodobacterales</taxon>
        <taxon>Rhodobacter group</taxon>
        <taxon>Rhodobacter</taxon>
    </lineage>
</organism>
<dbReference type="SUPFAM" id="SSF55190">
    <property type="entry name" value="Arginyl-tRNA synthetase (ArgRS), N-terminal 'additional' domain"/>
    <property type="match status" value="1"/>
</dbReference>
<evidence type="ECO:0000256" key="12">
    <source>
        <dbReference type="RuleBase" id="RU363038"/>
    </source>
</evidence>
<dbReference type="Gene3D" id="3.30.1360.70">
    <property type="entry name" value="Arginyl tRNA synthetase N-terminal domain"/>
    <property type="match status" value="1"/>
</dbReference>
<dbReference type="GO" id="GO:0004814">
    <property type="term" value="F:arginine-tRNA ligase activity"/>
    <property type="evidence" value="ECO:0007669"/>
    <property type="project" value="UniProtKB-UniRule"/>
</dbReference>
<sequence length="581" mass="63252">MNLFADVRAVVLAALDAMVAEGALPAGLDTQAVAVEPPRDAAHGDMATNAAMVLAKPAGTNPRALAEGLVAKLAADARIASAEVAGPGFINLRLAPGLWADVVRAALTSGADFGRSDLGKGLRVNVEYVSANPTGPMHVGHTRGAVFGDALASLLDFAGYDVTREYYINDGGAQVDVLARSAYERYREANGLEPEIREGLYPGDYLIPVGEALKEKYGASLIDKPESDWLAEVRVFATEAMMAMIREDLALLGVKMDVFYSEKSLYGTGRIEAALQRLQDLGLIYEGTLEPPKGKLPEDWEEREQTLFRSTDYGDDVDRPVKKSDGSWTYFAPDIAYHWTKIERGFDQLIDVFGADHGGYVKRMKAAVAALSENRVPLDIKLIQLVKLFKNGEPFKMSKRAGTFVTLRDVVEQAGAGVTRFHMLTRKNDAPLDFDFDKVLEQSKDNPVFYVQYAHARVASVLRKARDMGIDVSDATLAGADLDRNSHEAERALAKKIAEWPRLVEIAARANEPHRVAFFLYEIASELHALWNRGNDEPSLRFLQDGDLAASSAKIALARASAVVISAGLGILGVTPAEEMR</sequence>
<comment type="subunit">
    <text evidence="3 11">Monomer.</text>
</comment>
<evidence type="ECO:0000313" key="15">
    <source>
        <dbReference type="EMBL" id="TKD18243.1"/>
    </source>
</evidence>
<dbReference type="SMART" id="SM01016">
    <property type="entry name" value="Arg_tRNA_synt_N"/>
    <property type="match status" value="1"/>
</dbReference>
<keyword evidence="7 11" id="KW-0067">ATP-binding</keyword>
<dbReference type="GO" id="GO:0006420">
    <property type="term" value="P:arginyl-tRNA aminoacylation"/>
    <property type="evidence" value="ECO:0007669"/>
    <property type="project" value="UniProtKB-UniRule"/>
</dbReference>
<dbReference type="CDD" id="cd00671">
    <property type="entry name" value="ArgRS_core"/>
    <property type="match status" value="1"/>
</dbReference>
<dbReference type="PANTHER" id="PTHR11956:SF5">
    <property type="entry name" value="ARGININE--TRNA LIGASE, CYTOPLASMIC"/>
    <property type="match status" value="1"/>
</dbReference>
<dbReference type="Pfam" id="PF03485">
    <property type="entry name" value="Arg_tRNA_synt_N"/>
    <property type="match status" value="1"/>
</dbReference>
<evidence type="ECO:0000259" key="14">
    <source>
        <dbReference type="SMART" id="SM01016"/>
    </source>
</evidence>
<dbReference type="FunFam" id="3.40.50.620:FF:000062">
    <property type="entry name" value="Arginine--tRNA ligase"/>
    <property type="match status" value="1"/>
</dbReference>
<keyword evidence="5 11" id="KW-0436">Ligase</keyword>
<dbReference type="SMART" id="SM00836">
    <property type="entry name" value="DALR_1"/>
    <property type="match status" value="1"/>
</dbReference>
<evidence type="ECO:0000256" key="4">
    <source>
        <dbReference type="ARBA" id="ARBA00022490"/>
    </source>
</evidence>
<keyword evidence="9 11" id="KW-0030">Aminoacyl-tRNA synthetase</keyword>
<dbReference type="FunFam" id="3.30.1360.70:FF:000003">
    <property type="entry name" value="Arginine--tRNA ligase"/>
    <property type="match status" value="1"/>
</dbReference>
<evidence type="ECO:0000313" key="16">
    <source>
        <dbReference type="Proteomes" id="UP000310597"/>
    </source>
</evidence>
<dbReference type="InterPro" id="IPR001412">
    <property type="entry name" value="aa-tRNA-synth_I_CS"/>
</dbReference>
<gene>
    <name evidence="11" type="primary">argS</name>
    <name evidence="15" type="ORF">FBT96_10790</name>
</gene>
<dbReference type="GO" id="GO:0005737">
    <property type="term" value="C:cytoplasm"/>
    <property type="evidence" value="ECO:0007669"/>
    <property type="project" value="UniProtKB-SubCell"/>
</dbReference>
<evidence type="ECO:0000256" key="11">
    <source>
        <dbReference type="HAMAP-Rule" id="MF_00123"/>
    </source>
</evidence>
<comment type="caution">
    <text evidence="15">The sequence shown here is derived from an EMBL/GenBank/DDBJ whole genome shotgun (WGS) entry which is preliminary data.</text>
</comment>
<keyword evidence="8 11" id="KW-0648">Protein biosynthesis</keyword>
<dbReference type="HAMAP" id="MF_00123">
    <property type="entry name" value="Arg_tRNA_synth"/>
    <property type="match status" value="1"/>
</dbReference>
<evidence type="ECO:0000256" key="6">
    <source>
        <dbReference type="ARBA" id="ARBA00022741"/>
    </source>
</evidence>
<name>A0A4U1JQK7_RHOCA</name>
<comment type="catalytic activity">
    <reaction evidence="10 11">
        <text>tRNA(Arg) + L-arginine + ATP = L-arginyl-tRNA(Arg) + AMP + diphosphate</text>
        <dbReference type="Rhea" id="RHEA:20301"/>
        <dbReference type="Rhea" id="RHEA-COMP:9658"/>
        <dbReference type="Rhea" id="RHEA-COMP:9673"/>
        <dbReference type="ChEBI" id="CHEBI:30616"/>
        <dbReference type="ChEBI" id="CHEBI:32682"/>
        <dbReference type="ChEBI" id="CHEBI:33019"/>
        <dbReference type="ChEBI" id="CHEBI:78442"/>
        <dbReference type="ChEBI" id="CHEBI:78513"/>
        <dbReference type="ChEBI" id="CHEBI:456215"/>
        <dbReference type="EC" id="6.1.1.19"/>
    </reaction>
</comment>
<evidence type="ECO:0000256" key="10">
    <source>
        <dbReference type="ARBA" id="ARBA00049339"/>
    </source>
</evidence>
<reference evidence="15 16" key="1">
    <citation type="submission" date="2019-04" db="EMBL/GenBank/DDBJ databases">
        <title>Draft Whole-Genome sequence of the purple photosynthetic bacterium Rhodobacter capsulatus SP108 with an indigenous class A beta-lactamase.</title>
        <authorList>
            <person name="Robertson S."/>
            <person name="Meyer T.E."/>
            <person name="Kyndt J.A."/>
        </authorList>
    </citation>
    <scope>NUCLEOTIDE SEQUENCE [LARGE SCALE GENOMIC DNA]</scope>
    <source>
        <strain evidence="15 16">SP108</strain>
    </source>
</reference>
<dbReference type="PANTHER" id="PTHR11956">
    <property type="entry name" value="ARGINYL-TRNA SYNTHETASE"/>
    <property type="match status" value="1"/>
</dbReference>
<evidence type="ECO:0000259" key="13">
    <source>
        <dbReference type="SMART" id="SM00836"/>
    </source>
</evidence>
<dbReference type="Pfam" id="PF05746">
    <property type="entry name" value="DALR_1"/>
    <property type="match status" value="1"/>
</dbReference>
<evidence type="ECO:0000256" key="7">
    <source>
        <dbReference type="ARBA" id="ARBA00022840"/>
    </source>
</evidence>
<dbReference type="Proteomes" id="UP000310597">
    <property type="component" value="Unassembled WGS sequence"/>
</dbReference>
<dbReference type="InterPro" id="IPR014729">
    <property type="entry name" value="Rossmann-like_a/b/a_fold"/>
</dbReference>
<protein>
    <recommendedName>
        <fullName evidence="11">Arginine--tRNA ligase</fullName>
        <ecNumber evidence="11">6.1.1.19</ecNumber>
    </recommendedName>
    <alternativeName>
        <fullName evidence="11">Arginyl-tRNA synthetase</fullName>
        <shortName evidence="11">ArgRS</shortName>
    </alternativeName>
</protein>
<dbReference type="NCBIfam" id="TIGR00456">
    <property type="entry name" value="argS"/>
    <property type="match status" value="1"/>
</dbReference>
<dbReference type="EC" id="6.1.1.19" evidence="11"/>
<dbReference type="SUPFAM" id="SSF47323">
    <property type="entry name" value="Anticodon-binding domain of a subclass of class I aminoacyl-tRNA synthetases"/>
    <property type="match status" value="1"/>
</dbReference>
<keyword evidence="6 11" id="KW-0547">Nucleotide-binding</keyword>
<dbReference type="EMBL" id="SWJZ01000042">
    <property type="protein sequence ID" value="TKD18243.1"/>
    <property type="molecule type" value="Genomic_DNA"/>
</dbReference>
<dbReference type="PROSITE" id="PS00178">
    <property type="entry name" value="AA_TRNA_LIGASE_I"/>
    <property type="match status" value="1"/>
</dbReference>
<dbReference type="RefSeq" id="WP_136906515.1">
    <property type="nucleotide sequence ID" value="NZ_SWJZ01000042.1"/>
</dbReference>